<evidence type="ECO:0000256" key="4">
    <source>
        <dbReference type="SAM" id="Phobius"/>
    </source>
</evidence>
<dbReference type="InterPro" id="IPR007657">
    <property type="entry name" value="Glycosyltransferase_61"/>
</dbReference>
<reference evidence="6" key="1">
    <citation type="journal article" date="2008" name="Science">
        <title>The Physcomitrella genome reveals evolutionary insights into the conquest of land by plants.</title>
        <authorList>
            <person name="Rensing S."/>
            <person name="Lang D."/>
            <person name="Zimmer A."/>
            <person name="Terry A."/>
            <person name="Salamov A."/>
            <person name="Shapiro H."/>
            <person name="Nishiyama T."/>
            <person name="Perroud P.-F."/>
            <person name="Lindquist E."/>
            <person name="Kamisugi Y."/>
            <person name="Tanahashi T."/>
            <person name="Sakakibara K."/>
            <person name="Fujita T."/>
            <person name="Oishi K."/>
            <person name="Shin-I T."/>
            <person name="Kuroki Y."/>
            <person name="Toyoda A."/>
            <person name="Suzuki Y."/>
            <person name="Hashimoto A."/>
            <person name="Yamaguchi K."/>
            <person name="Sugano A."/>
            <person name="Kohara Y."/>
            <person name="Fujiyama A."/>
            <person name="Anterola A."/>
            <person name="Aoki S."/>
            <person name="Ashton N."/>
            <person name="Barbazuk W.B."/>
            <person name="Barker E."/>
            <person name="Bennetzen J."/>
            <person name="Bezanilla M."/>
            <person name="Blankenship R."/>
            <person name="Cho S.H."/>
            <person name="Dutcher S."/>
            <person name="Estelle M."/>
            <person name="Fawcett J.A."/>
            <person name="Gundlach H."/>
            <person name="Hanada K."/>
            <person name="Heyl A."/>
            <person name="Hicks K.A."/>
            <person name="Hugh J."/>
            <person name="Lohr M."/>
            <person name="Mayer K."/>
            <person name="Melkozernov A."/>
            <person name="Murata T."/>
            <person name="Nelson D."/>
            <person name="Pils B."/>
            <person name="Prigge M."/>
            <person name="Reiss B."/>
            <person name="Renner T."/>
            <person name="Rombauts S."/>
            <person name="Rushton P."/>
            <person name="Sanderfoot A."/>
            <person name="Schween G."/>
            <person name="Shiu S.-H."/>
            <person name="Stueber K."/>
            <person name="Theodoulou F.L."/>
            <person name="Tu H."/>
            <person name="Van de Peer Y."/>
            <person name="Verrier P.J."/>
            <person name="Waters E."/>
            <person name="Wood A."/>
            <person name="Yang L."/>
            <person name="Cove D."/>
            <person name="Cuming A."/>
            <person name="Hasebe M."/>
            <person name="Lucas S."/>
            <person name="Mishler D.B."/>
            <person name="Reski R."/>
            <person name="Grigoriev I."/>
            <person name="Quatrano R.S."/>
            <person name="Boore J.L."/>
        </authorList>
    </citation>
    <scope>NUCLEOTIDE SEQUENCE [LARGE SCALE GENOMIC DNA]</scope>
</reference>
<dbReference type="EMBL" id="DS545368">
    <property type="protein sequence ID" value="EDQ49564.1"/>
    <property type="molecule type" value="Genomic_DNA"/>
</dbReference>
<dbReference type="AlphaFoldDB" id="A9U433"/>
<sequence>MYLLGSSKRPKPDRGNVGREVYAWMARRIVGTRGFLRSVELRVNRRQLVWGSLTFLALLNVVFLLSSKSPFSAYSAFPNGSNAPQVKSCSRPTKPFIDAHQYCTGECNTECFSRVDNICFATDKVRICGGSRRSDLPKFIRFFGEKRTVPVEWGSGCNEGWHWISGLSLVADQRFLPAGKPNPHHEAEKLIPAVLLKQFINQSASLQWFASKADVSVWGIGFLEAFGLQNKVRFHELPMHKDDSICFKDAVLFSPPTHSRYVPNKETNALLRTEVLRYCGIEEKNSSWPISRAVVLDRASGSRKLDNKLAAGKLMEEVLGVPVEHRSGGIGSFCDQVRSVAEDDFFLVPHGSQNVNFLFARPGAVVIEVFPYLYYTDALRNFTYAAAIDVYTLLGVRHPESTLMPFFSMLGWAGCFNFPRHVCKNYARSQPVQIDLIQLEGLLRVVQKQRSSLRAELGCFREAVSVCPGTKLNTGELKVASCLVRIITLAVQPSSHVFNRFERISMTVPRIYMSKVKQNPTRNLIHFPSAVLINKDTRCKCSDFHTLLGKICECQVSVSDSGVQRSAS</sequence>
<dbReference type="PANTHER" id="PTHR20961">
    <property type="entry name" value="GLYCOSYLTRANSFERASE"/>
    <property type="match status" value="1"/>
</dbReference>
<feature type="transmembrane region" description="Helical" evidence="4">
    <location>
        <begin position="48"/>
        <end position="66"/>
    </location>
</feature>
<protein>
    <submittedName>
        <fullName evidence="6">Predicted protein</fullName>
    </submittedName>
</protein>
<keyword evidence="4" id="KW-1133">Transmembrane helix</keyword>
<dbReference type="HOGENOM" id="CLU_596416_0_0_1"/>
<dbReference type="Pfam" id="PF04577">
    <property type="entry name" value="Glyco_transf_61"/>
    <property type="match status" value="1"/>
</dbReference>
<gene>
    <name evidence="6" type="ORF">PHYPADRAFT_173562</name>
</gene>
<feature type="domain" description="Glycosyltransferase 61 catalytic" evidence="5">
    <location>
        <begin position="225"/>
        <end position="367"/>
    </location>
</feature>
<accession>A9U433</accession>
<name>A9U433_PHYPA</name>
<dbReference type="eggNOG" id="ENOG502SK31">
    <property type="taxonomic scope" value="Eukaryota"/>
</dbReference>
<dbReference type="GO" id="GO:0016763">
    <property type="term" value="F:pentosyltransferase activity"/>
    <property type="evidence" value="ECO:0007669"/>
    <property type="project" value="UniProtKB-ARBA"/>
</dbReference>
<evidence type="ECO:0000313" key="6">
    <source>
        <dbReference type="EMBL" id="EDQ49564.1"/>
    </source>
</evidence>
<evidence type="ECO:0000259" key="5">
    <source>
        <dbReference type="Pfam" id="PF04577"/>
    </source>
</evidence>
<keyword evidence="4" id="KW-0472">Membrane</keyword>
<keyword evidence="2" id="KW-0808">Transferase</keyword>
<dbReference type="InterPro" id="IPR049625">
    <property type="entry name" value="Glyco_transf_61_cat"/>
</dbReference>
<evidence type="ECO:0000256" key="3">
    <source>
        <dbReference type="ARBA" id="ARBA00023180"/>
    </source>
</evidence>
<evidence type="ECO:0000256" key="1">
    <source>
        <dbReference type="ARBA" id="ARBA00022676"/>
    </source>
</evidence>
<dbReference type="GO" id="GO:0005794">
    <property type="term" value="C:Golgi apparatus"/>
    <property type="evidence" value="ECO:0007669"/>
    <property type="project" value="UniProtKB-ARBA"/>
</dbReference>
<dbReference type="PANTHER" id="PTHR20961:SF140">
    <property type="entry name" value="GLYCOSYLTRANSFERASE"/>
    <property type="match status" value="1"/>
</dbReference>
<organism>
    <name type="scientific">Physcomitrium patens</name>
    <name type="common">Spreading-leaved earth moss</name>
    <name type="synonym">Physcomitrella patens</name>
    <dbReference type="NCBI Taxonomy" id="3218"/>
    <lineage>
        <taxon>Eukaryota</taxon>
        <taxon>Viridiplantae</taxon>
        <taxon>Streptophyta</taxon>
        <taxon>Embryophyta</taxon>
        <taxon>Bryophyta</taxon>
        <taxon>Bryophytina</taxon>
        <taxon>Bryopsida</taxon>
        <taxon>Funariidae</taxon>
        <taxon>Funariales</taxon>
        <taxon>Funariaceae</taxon>
        <taxon>Physcomitrium</taxon>
    </lineage>
</organism>
<proteinExistence type="predicted"/>
<keyword evidence="4" id="KW-0812">Transmembrane</keyword>
<evidence type="ECO:0000256" key="2">
    <source>
        <dbReference type="ARBA" id="ARBA00022679"/>
    </source>
</evidence>
<keyword evidence="3" id="KW-0325">Glycoprotein</keyword>
<keyword evidence="1" id="KW-0328">Glycosyltransferase</keyword>